<dbReference type="EMBL" id="GEDC01019105">
    <property type="protein sequence ID" value="JAS18193.1"/>
    <property type="molecule type" value="Transcribed_RNA"/>
</dbReference>
<dbReference type="EMBL" id="GEDC01026327">
    <property type="protein sequence ID" value="JAS10971.1"/>
    <property type="molecule type" value="Transcribed_RNA"/>
</dbReference>
<organism evidence="2">
    <name type="scientific">Clastoptera arizonana</name>
    <name type="common">Arizona spittle bug</name>
    <dbReference type="NCBI Taxonomy" id="38151"/>
    <lineage>
        <taxon>Eukaryota</taxon>
        <taxon>Metazoa</taxon>
        <taxon>Ecdysozoa</taxon>
        <taxon>Arthropoda</taxon>
        <taxon>Hexapoda</taxon>
        <taxon>Insecta</taxon>
        <taxon>Pterygota</taxon>
        <taxon>Neoptera</taxon>
        <taxon>Paraneoptera</taxon>
        <taxon>Hemiptera</taxon>
        <taxon>Auchenorrhyncha</taxon>
        <taxon>Cercopoidea</taxon>
        <taxon>Clastopteridae</taxon>
        <taxon>Clastoptera</taxon>
    </lineage>
</organism>
<evidence type="ECO:0000313" key="2">
    <source>
        <dbReference type="EMBL" id="JAS09265.1"/>
    </source>
</evidence>
<dbReference type="EMBL" id="GEDC01028033">
    <property type="protein sequence ID" value="JAS09265.1"/>
    <property type="molecule type" value="Transcribed_RNA"/>
</dbReference>
<dbReference type="EMBL" id="GEDC01018147">
    <property type="protein sequence ID" value="JAS19151.1"/>
    <property type="molecule type" value="Transcribed_RNA"/>
</dbReference>
<dbReference type="AlphaFoldDB" id="A0A1B6C7N5"/>
<gene>
    <name evidence="4" type="ORF">g.38759</name>
    <name evidence="3" type="ORF">g.38765</name>
    <name evidence="6" type="ORF">g.38768</name>
    <name evidence="5" type="ORF">g.38769</name>
    <name evidence="2" type="ORF">g.38770</name>
</gene>
<reference evidence="2" key="1">
    <citation type="submission" date="2015-12" db="EMBL/GenBank/DDBJ databases">
        <title>De novo transcriptome assembly of four potential Pierce s Disease insect vectors from Arizona vineyards.</title>
        <authorList>
            <person name="Tassone E.E."/>
        </authorList>
    </citation>
    <scope>NUCLEOTIDE SEQUENCE</scope>
</reference>
<protein>
    <submittedName>
        <fullName evidence="2">Uncharacterized protein</fullName>
    </submittedName>
</protein>
<evidence type="ECO:0000313" key="3">
    <source>
        <dbReference type="EMBL" id="JAS10971.1"/>
    </source>
</evidence>
<feature type="compositionally biased region" description="Polar residues" evidence="1">
    <location>
        <begin position="58"/>
        <end position="72"/>
    </location>
</feature>
<evidence type="ECO:0000313" key="6">
    <source>
        <dbReference type="EMBL" id="JAS26180.1"/>
    </source>
</evidence>
<evidence type="ECO:0000313" key="5">
    <source>
        <dbReference type="EMBL" id="JAS19151.1"/>
    </source>
</evidence>
<accession>A0A1B6C7N5</accession>
<name>A0A1B6C7N5_9HEMI</name>
<dbReference type="EMBL" id="GEDC01011118">
    <property type="protein sequence ID" value="JAS26180.1"/>
    <property type="molecule type" value="Transcribed_RNA"/>
</dbReference>
<feature type="region of interest" description="Disordered" evidence="1">
    <location>
        <begin position="47"/>
        <end position="72"/>
    </location>
</feature>
<proteinExistence type="predicted"/>
<sequence length="543" mass="61009">MKIKEDTTSREHLDPKVLDKGSCLISEIDHKIIKAVSGIQPINKNSLPFTNPRDSDEFSNSSNGSVNELNSVDCNESAGDLSATMSAKETVMYSNYESSDSDEEKIKTYVMNKNTDPNTENDLTAQLNKLSLSGEHVQKFDNDKKNDISRKIVTKLNICDELSERMCNLTVLEDKADKNEDGLDQLCPRGPIYSNKTYTNARFASQNYYDKSKTHSSSEIELPGLGKVPVCEFEDFLVKELDELSEIECVSSNDTLNISEQWEDPQESLFKENDLNDLINTTLDKHSSNEVSRKSSLVVNNFSEDFENPSPSNYGSLTPSSSFNETSMSPCSSLNSEISGIGCRSCENSMQQSQFTQPHIKSSYENIPYSEDSNSLSQMGYQLCNSYSYNSYVGAVLSDYVQSSKDTTISSSILEKIKSGKVERRYNEIYITILKKCQNDINKYEYDAGKVKMLLLNLIKPGRNGNDLDWFLNLYGVIKFLKSAKDKFISHENIKDILTGKLYDQKSLLCLVRKNHPDLPIAAGYITKELVKLGFSSGQENIL</sequence>
<evidence type="ECO:0000256" key="1">
    <source>
        <dbReference type="SAM" id="MobiDB-lite"/>
    </source>
</evidence>
<evidence type="ECO:0000313" key="4">
    <source>
        <dbReference type="EMBL" id="JAS18193.1"/>
    </source>
</evidence>